<dbReference type="InterPro" id="IPR025085">
    <property type="entry name" value="pPIWI_RE_X"/>
</dbReference>
<keyword evidence="6" id="KW-1185">Reference proteome</keyword>
<dbReference type="Proteomes" id="UP001500063">
    <property type="component" value="Unassembled WGS sequence"/>
</dbReference>
<evidence type="ECO:0008006" key="7">
    <source>
        <dbReference type="Google" id="ProtNLM"/>
    </source>
</evidence>
<protein>
    <recommendedName>
        <fullName evidence="7">DUF3962 domain-containing protein</fullName>
    </recommendedName>
</protein>
<sequence>MYHTIRVAAYEPDPLHGPWREEMRVLRLGEELHTELTRMYAEAEMGSVRPDRLPVRRLNSLLQAMAPGVIATGRNAGTDGRLPWLYAREAVPPEVLAPVIGTWASGMYREEDDTEGADLEERLRSDDPAEAVQLPHWEAESVDLAETVTSAGGTAEPAARLYSLLPEWVAFRLAARTFRTGGTTLHFRVESSGNGARLVSWPPQRYGRRGQTWYYSGCLNITVHTVPFAPRFRVHVSTQVRRWATQLDVRPHQLGGATVLLDAPLPWPGGPDRGHRLMANTLGYDRRLKELAWRHHSPAPLVPELDIVRNYPQPEALFSHPERWINGSGDVAAGIVYHPSIGPHEVGPGLMPQERADLDAWVEEGLRPMLTRVPDLTRVTRSNTPSLLPRSGVGRGPGVRDAQLALQRRAALARALAGRPLEIDVFWQSPETRAALLAELPKLIGFPPGERVVPADDDTWRWRGEGIEIRVRARPAGPLADALPISRERRRPRAVRLAEAVEGRCRLVADRVVPRPDAAGVVITEIADKERFAAVLDSDPKHALRIAWARQGRLSQFVNLPDGTDNGLEHRARWTWLDAFRQLGAISPPAHRVGAGVPGDLQYVALWLVRHTRKGPTRRPVRRLVAVRVRPGNGGPGVIEGWNAERAEWVPYPKLLLLLSQAVEPVAEADTGAPGDGAAARGGLRPAARPGVEQHRQGETERQIRALLFQLRDRPTLLLADAGNLRQCWPGLRNGELDRDMLGFGTEPAQRHTLYGDGLRVVLVRDANAREEVAEWYAHDAKGRVGFAEGVWGTAETESRVFASTASKPHTVAKLPKGLMKLAPTAQGRTAPGKTAWNPGQLEITVLGCLSEKALADSGREGDLPDRPAEWATLTHQLRYHDDYPPLARPLPLHLARLAGEYVLPVAGTKEKGSTSSAP</sequence>
<evidence type="ECO:0000259" key="2">
    <source>
        <dbReference type="Pfam" id="PF13032"/>
    </source>
</evidence>
<feature type="region of interest" description="Disordered" evidence="1">
    <location>
        <begin position="669"/>
        <end position="699"/>
    </location>
</feature>
<feature type="domain" description="Prokaryotic pPIWI-RE MID" evidence="4">
    <location>
        <begin position="461"/>
        <end position="591"/>
    </location>
</feature>
<evidence type="ECO:0000313" key="6">
    <source>
        <dbReference type="Proteomes" id="UP001500063"/>
    </source>
</evidence>
<proteinExistence type="predicted"/>
<dbReference type="InterPro" id="IPR024996">
    <property type="entry name" value="RNaseH_pPIWI_RE"/>
</dbReference>
<dbReference type="InterPro" id="IPR040496">
    <property type="entry name" value="MID_pPIWI_RE"/>
</dbReference>
<reference evidence="5 6" key="1">
    <citation type="journal article" date="2019" name="Int. J. Syst. Evol. Microbiol.">
        <title>The Global Catalogue of Microorganisms (GCM) 10K type strain sequencing project: providing services to taxonomists for standard genome sequencing and annotation.</title>
        <authorList>
            <consortium name="The Broad Institute Genomics Platform"/>
            <consortium name="The Broad Institute Genome Sequencing Center for Infectious Disease"/>
            <person name="Wu L."/>
            <person name="Ma J."/>
        </authorList>
    </citation>
    <scope>NUCLEOTIDE SEQUENCE [LARGE SCALE GENOMIC DNA]</scope>
    <source>
        <strain evidence="5 6">JCM 4565</strain>
    </source>
</reference>
<feature type="compositionally biased region" description="Low complexity" evidence="1">
    <location>
        <begin position="672"/>
        <end position="691"/>
    </location>
</feature>
<evidence type="ECO:0000256" key="1">
    <source>
        <dbReference type="SAM" id="MobiDB-lite"/>
    </source>
</evidence>
<evidence type="ECO:0000259" key="3">
    <source>
        <dbReference type="Pfam" id="PF13111"/>
    </source>
</evidence>
<comment type="caution">
    <text evidence="5">The sequence shown here is derived from an EMBL/GenBank/DDBJ whole genome shotgun (WGS) entry which is preliminary data.</text>
</comment>
<organism evidence="5 6">
    <name type="scientific">Streptomyces blastmyceticus</name>
    <dbReference type="NCBI Taxonomy" id="68180"/>
    <lineage>
        <taxon>Bacteria</taxon>
        <taxon>Bacillati</taxon>
        <taxon>Actinomycetota</taxon>
        <taxon>Actinomycetes</taxon>
        <taxon>Kitasatosporales</taxon>
        <taxon>Streptomycetaceae</taxon>
        <taxon>Streptomyces</taxon>
    </lineage>
</organism>
<dbReference type="EMBL" id="BAAABW010000027">
    <property type="protein sequence ID" value="GAA0370661.1"/>
    <property type="molecule type" value="Genomic_DNA"/>
</dbReference>
<name>A0ABN0XR10_9ACTN</name>
<evidence type="ECO:0000259" key="4">
    <source>
        <dbReference type="Pfam" id="PF18157"/>
    </source>
</evidence>
<dbReference type="Pfam" id="PF13032">
    <property type="entry name" value="RNaseH_pPIWI_RE"/>
    <property type="match status" value="1"/>
</dbReference>
<dbReference type="Pfam" id="PF18157">
    <property type="entry name" value="MID_pPIWI_RE"/>
    <property type="match status" value="1"/>
</dbReference>
<dbReference type="Pfam" id="PF13111">
    <property type="entry name" value="pPIWI_RE_X"/>
    <property type="match status" value="1"/>
</dbReference>
<feature type="domain" description="pPIWI-RE module N-terminal" evidence="3">
    <location>
        <begin position="9"/>
        <end position="416"/>
    </location>
</feature>
<gene>
    <name evidence="5" type="ORF">GCM10010319_55810</name>
</gene>
<evidence type="ECO:0000313" key="5">
    <source>
        <dbReference type="EMBL" id="GAA0370661.1"/>
    </source>
</evidence>
<feature type="domain" description="pPIWI-RE RNaseH" evidence="2">
    <location>
        <begin position="603"/>
        <end position="905"/>
    </location>
</feature>
<accession>A0ABN0XR10</accession>
<dbReference type="RefSeq" id="WP_344122154.1">
    <property type="nucleotide sequence ID" value="NZ_BAAABW010000027.1"/>
</dbReference>